<proteinExistence type="predicted"/>
<dbReference type="InterPro" id="IPR036866">
    <property type="entry name" value="RibonucZ/Hydroxyglut_hydro"/>
</dbReference>
<dbReference type="SMART" id="SM00849">
    <property type="entry name" value="Lactamase_B"/>
    <property type="match status" value="1"/>
</dbReference>
<dbReference type="SUPFAM" id="SSF56281">
    <property type="entry name" value="Metallo-hydrolase/oxidoreductase"/>
    <property type="match status" value="1"/>
</dbReference>
<evidence type="ECO:0000313" key="2">
    <source>
        <dbReference type="EMBL" id="NHO65137.1"/>
    </source>
</evidence>
<keyword evidence="3" id="KW-1185">Reference proteome</keyword>
<reference evidence="2" key="1">
    <citation type="submission" date="2020-03" db="EMBL/GenBank/DDBJ databases">
        <authorList>
            <person name="Guo F."/>
        </authorList>
    </citation>
    <scope>NUCLEOTIDE SEQUENCE</scope>
    <source>
        <strain evidence="2">JCM 30134</strain>
    </source>
</reference>
<gene>
    <name evidence="2" type="ORF">G8770_06230</name>
</gene>
<dbReference type="EMBL" id="JAAONZ010000003">
    <property type="protein sequence ID" value="NHO65137.1"/>
    <property type="molecule type" value="Genomic_DNA"/>
</dbReference>
<dbReference type="Pfam" id="PF00753">
    <property type="entry name" value="Lactamase_B"/>
    <property type="match status" value="1"/>
</dbReference>
<dbReference type="AlphaFoldDB" id="A0A9E5MKA9"/>
<comment type="caution">
    <text evidence="2">The sequence shown here is derived from an EMBL/GenBank/DDBJ whole genome shotgun (WGS) entry which is preliminary data.</text>
</comment>
<sequence>MADIHTTLVHFDLIYDEPVVLSPLVKRITANNPSLFTGPGTNTYLIGTDRFTVVDPGPNEPAHIEAILKATDGKIDRILATHGHEDHSPAAKPLADATGAQMIGLTVNPDLEHLDTTFTPERDVADGEIIDCGDYQIKAIYTPGHLKRHVCFLLQQEQMLFAGDHIMQGATVVIIPPHGGTMWEYLESLDKLKGTGIELLAPAHGHLLSDPDKVFQELYDHRLSREHKALSVLQSMKKGTIEELAPLVYPEVEGDLIKGTHIALWSHLQKLVHDGKATKHHEKHWIVGEEIWEIIE</sequence>
<organism evidence="2 3">
    <name type="scientific">Pseudomaricurvus hydrocarbonicus</name>
    <dbReference type="NCBI Taxonomy" id="1470433"/>
    <lineage>
        <taxon>Bacteria</taxon>
        <taxon>Pseudomonadati</taxon>
        <taxon>Pseudomonadota</taxon>
        <taxon>Gammaproteobacteria</taxon>
        <taxon>Cellvibrionales</taxon>
        <taxon>Cellvibrionaceae</taxon>
        <taxon>Pseudomaricurvus</taxon>
    </lineage>
</organism>
<dbReference type="PANTHER" id="PTHR23131">
    <property type="entry name" value="ENDORIBONUCLEASE LACTB2"/>
    <property type="match status" value="1"/>
</dbReference>
<accession>A0A9E5MKA9</accession>
<dbReference type="PANTHER" id="PTHR23131:SF0">
    <property type="entry name" value="ENDORIBONUCLEASE LACTB2"/>
    <property type="match status" value="1"/>
</dbReference>
<dbReference type="Proteomes" id="UP000787472">
    <property type="component" value="Unassembled WGS sequence"/>
</dbReference>
<dbReference type="RefSeq" id="WP_167183351.1">
    <property type="nucleotide sequence ID" value="NZ_JAAONZ010000003.1"/>
</dbReference>
<name>A0A9E5MKA9_9GAMM</name>
<dbReference type="InterPro" id="IPR050662">
    <property type="entry name" value="Sec-metab_biosynth-thioest"/>
</dbReference>
<dbReference type="Gene3D" id="3.60.15.10">
    <property type="entry name" value="Ribonuclease Z/Hydroxyacylglutathione hydrolase-like"/>
    <property type="match status" value="1"/>
</dbReference>
<protein>
    <submittedName>
        <fullName evidence="2">MBL fold metallo-hydrolase</fullName>
    </submittedName>
</protein>
<evidence type="ECO:0000313" key="3">
    <source>
        <dbReference type="Proteomes" id="UP000787472"/>
    </source>
</evidence>
<dbReference type="CDD" id="cd16278">
    <property type="entry name" value="metallo-hydrolase-like_MBL-fold"/>
    <property type="match status" value="1"/>
</dbReference>
<dbReference type="InterPro" id="IPR036388">
    <property type="entry name" value="WH-like_DNA-bd_sf"/>
</dbReference>
<dbReference type="InterPro" id="IPR001279">
    <property type="entry name" value="Metallo-B-lactamas"/>
</dbReference>
<dbReference type="Gene3D" id="1.10.10.10">
    <property type="entry name" value="Winged helix-like DNA-binding domain superfamily/Winged helix DNA-binding domain"/>
    <property type="match status" value="1"/>
</dbReference>
<feature type="domain" description="Metallo-beta-lactamase" evidence="1">
    <location>
        <begin position="40"/>
        <end position="204"/>
    </location>
</feature>
<evidence type="ECO:0000259" key="1">
    <source>
        <dbReference type="SMART" id="SM00849"/>
    </source>
</evidence>